<sequence>MLPPADPPTILNIETSNITDSSATISLTISEPINALLRYGPTASYGSYSEDNVPSTSHSFTLVGLRQATTYHFIVDLQWWGRWSIVLSPDQAFTTLPASSVMDNFEAYPNSGIGWTGPWTKLFGPDKAIQNQPTNCQSGSCIKMDGLNDIAIYRQFSGRVNSSGSFYIKTGEGEGGWGGAGPQFIVFCKGDGLKCDDGVSSTNMFSIEIGSGGRSRFFGQELDPMTQGITQTWARFDFEFGGNGGVCSTKQVRVRLPAPNNWSSCFNMASSDPVTTILFRLNPDTDGNFSALWIDEVSIDPSEPKTIPAGLVNDSSSVLETTQEPAPDTVTITEPVPEVVIELTPELVPVTE</sequence>
<protein>
    <recommendedName>
        <fullName evidence="1">Fibronectin type-III domain-containing protein</fullName>
    </recommendedName>
</protein>
<organism evidence="2 3">
    <name type="scientific">Candidatus Yanofskybacteria bacterium RIFCSPHIGHO2_02_FULL_39_10</name>
    <dbReference type="NCBI Taxonomy" id="1802674"/>
    <lineage>
        <taxon>Bacteria</taxon>
        <taxon>Candidatus Yanofskyibacteriota</taxon>
    </lineage>
</organism>
<evidence type="ECO:0000313" key="3">
    <source>
        <dbReference type="Proteomes" id="UP000178908"/>
    </source>
</evidence>
<gene>
    <name evidence="2" type="ORF">A3C61_02640</name>
</gene>
<dbReference type="Proteomes" id="UP000178908">
    <property type="component" value="Unassembled WGS sequence"/>
</dbReference>
<dbReference type="EMBL" id="MGJO01000005">
    <property type="protein sequence ID" value="OGN10027.1"/>
    <property type="molecule type" value="Genomic_DNA"/>
</dbReference>
<comment type="caution">
    <text evidence="2">The sequence shown here is derived from an EMBL/GenBank/DDBJ whole genome shotgun (WGS) entry which is preliminary data.</text>
</comment>
<dbReference type="CDD" id="cd00063">
    <property type="entry name" value="FN3"/>
    <property type="match status" value="1"/>
</dbReference>
<evidence type="ECO:0000313" key="2">
    <source>
        <dbReference type="EMBL" id="OGN10027.1"/>
    </source>
</evidence>
<dbReference type="SUPFAM" id="SSF49265">
    <property type="entry name" value="Fibronectin type III"/>
    <property type="match status" value="1"/>
</dbReference>
<dbReference type="InterPro" id="IPR003961">
    <property type="entry name" value="FN3_dom"/>
</dbReference>
<proteinExistence type="predicted"/>
<dbReference type="InterPro" id="IPR013783">
    <property type="entry name" value="Ig-like_fold"/>
</dbReference>
<accession>A0A1F8FA67</accession>
<dbReference type="AlphaFoldDB" id="A0A1F8FA67"/>
<dbReference type="Gene3D" id="2.60.40.10">
    <property type="entry name" value="Immunoglobulins"/>
    <property type="match status" value="1"/>
</dbReference>
<feature type="domain" description="Fibronectin type-III" evidence="1">
    <location>
        <begin position="7"/>
        <end position="98"/>
    </location>
</feature>
<dbReference type="PROSITE" id="PS50853">
    <property type="entry name" value="FN3"/>
    <property type="match status" value="1"/>
</dbReference>
<name>A0A1F8FA67_9BACT</name>
<reference evidence="2 3" key="1">
    <citation type="journal article" date="2016" name="Nat. Commun.">
        <title>Thousands of microbial genomes shed light on interconnected biogeochemical processes in an aquifer system.</title>
        <authorList>
            <person name="Anantharaman K."/>
            <person name="Brown C.T."/>
            <person name="Hug L.A."/>
            <person name="Sharon I."/>
            <person name="Castelle C.J."/>
            <person name="Probst A.J."/>
            <person name="Thomas B.C."/>
            <person name="Singh A."/>
            <person name="Wilkins M.J."/>
            <person name="Karaoz U."/>
            <person name="Brodie E.L."/>
            <person name="Williams K.H."/>
            <person name="Hubbard S.S."/>
            <person name="Banfield J.F."/>
        </authorList>
    </citation>
    <scope>NUCLEOTIDE SEQUENCE [LARGE SCALE GENOMIC DNA]</scope>
</reference>
<dbReference type="InterPro" id="IPR036116">
    <property type="entry name" value="FN3_sf"/>
</dbReference>
<evidence type="ECO:0000259" key="1">
    <source>
        <dbReference type="PROSITE" id="PS50853"/>
    </source>
</evidence>